<reference evidence="3" key="2">
    <citation type="submission" date="2021-04" db="EMBL/GenBank/DDBJ databases">
        <authorList>
            <person name="Gilroy R."/>
        </authorList>
    </citation>
    <scope>NUCLEOTIDE SEQUENCE</scope>
    <source>
        <strain evidence="3">B5-657</strain>
    </source>
</reference>
<sequence>MAYIKAKCSSPAFVQVPSWFITDYMPKALGGYIKVYLYLLTLSKEPNENGICLEEVCKKLDMLYSEVLQALKYWNQEKVLTFTENADDDFELVFASEAPSRAAAQKKLPISKTIIQQTRPEYRTDEINYYTQNSPDVTKLFKIAEQYLGRLLTISDQKILFSFYDWLHMPFDLIEFLIEYCTSNNHRAMHYIEKVAISWVDEGIMTVEQAKAKTVSDKRYFQILSALGTSKSTLTPAEKKCMSKWLDTYQFHLDIILEACRKTVMQTNKPSLNYVDSILTSWFNEKVKTLDDIKALDKVHESKKLLSESSSKVPLSSVPNKVSKFNNMYSHDWDFDEIEKLERAYIERKLNGGN</sequence>
<comment type="similarity">
    <text evidence="1">Belongs to the DnaB/DnaD family.</text>
</comment>
<feature type="domain" description="DnaB/C C-terminal" evidence="2">
    <location>
        <begin position="233"/>
        <end position="295"/>
    </location>
</feature>
<protein>
    <submittedName>
        <fullName evidence="3">DnaD domain protein</fullName>
    </submittedName>
</protein>
<name>A0A9E2NM42_9FIRM</name>
<accession>A0A9E2NM42</accession>
<dbReference type="Gene3D" id="1.10.10.630">
    <property type="entry name" value="DnaD domain-like"/>
    <property type="match status" value="2"/>
</dbReference>
<feature type="domain" description="DnaB/C C-terminal" evidence="2">
    <location>
        <begin position="141"/>
        <end position="213"/>
    </location>
</feature>
<reference evidence="3" key="1">
    <citation type="journal article" date="2021" name="PeerJ">
        <title>Extensive microbial diversity within the chicken gut microbiome revealed by metagenomics and culture.</title>
        <authorList>
            <person name="Gilroy R."/>
            <person name="Ravi A."/>
            <person name="Getino M."/>
            <person name="Pursley I."/>
            <person name="Horton D.L."/>
            <person name="Alikhan N.F."/>
            <person name="Baker D."/>
            <person name="Gharbi K."/>
            <person name="Hall N."/>
            <person name="Watson M."/>
            <person name="Adriaenssens E.M."/>
            <person name="Foster-Nyarko E."/>
            <person name="Jarju S."/>
            <person name="Secka A."/>
            <person name="Antonio M."/>
            <person name="Oren A."/>
            <person name="Chaudhuri R.R."/>
            <person name="La Ragione R."/>
            <person name="Hildebrand F."/>
            <person name="Pallen M.J."/>
        </authorList>
    </citation>
    <scope>NUCLEOTIDE SEQUENCE</scope>
    <source>
        <strain evidence="3">B5-657</strain>
    </source>
</reference>
<dbReference type="InterPro" id="IPR053162">
    <property type="entry name" value="DnaD"/>
</dbReference>
<comment type="caution">
    <text evidence="3">The sequence shown here is derived from an EMBL/GenBank/DDBJ whole genome shotgun (WGS) entry which is preliminary data.</text>
</comment>
<proteinExistence type="inferred from homology"/>
<evidence type="ECO:0000256" key="1">
    <source>
        <dbReference type="ARBA" id="ARBA00093462"/>
    </source>
</evidence>
<dbReference type="InterPro" id="IPR034829">
    <property type="entry name" value="DnaD-like_sf"/>
</dbReference>
<dbReference type="PIRSF" id="PIRSF033722">
    <property type="entry name" value="DnaD_CA_C3587_prd"/>
    <property type="match status" value="1"/>
</dbReference>
<dbReference type="InterPro" id="IPR017019">
    <property type="entry name" value="DNA_replication_prd_bac"/>
</dbReference>
<gene>
    <name evidence="3" type="ORF">H9872_09455</name>
</gene>
<dbReference type="InterPro" id="IPR006343">
    <property type="entry name" value="DnaB/C_C"/>
</dbReference>
<dbReference type="NCBIfam" id="TIGR01446">
    <property type="entry name" value="DnaD_dom"/>
    <property type="match status" value="2"/>
</dbReference>
<dbReference type="PANTHER" id="PTHR37293">
    <property type="entry name" value="PHAGE REPLICATION PROTEIN-RELATED"/>
    <property type="match status" value="1"/>
</dbReference>
<evidence type="ECO:0000313" key="4">
    <source>
        <dbReference type="Proteomes" id="UP000824229"/>
    </source>
</evidence>
<dbReference type="SUPFAM" id="SSF158499">
    <property type="entry name" value="DnaD domain-like"/>
    <property type="match status" value="2"/>
</dbReference>
<evidence type="ECO:0000259" key="2">
    <source>
        <dbReference type="Pfam" id="PF07261"/>
    </source>
</evidence>
<dbReference type="EMBL" id="JAHLFQ010000219">
    <property type="protein sequence ID" value="MBU3804965.1"/>
    <property type="molecule type" value="Genomic_DNA"/>
</dbReference>
<dbReference type="Proteomes" id="UP000824229">
    <property type="component" value="Unassembled WGS sequence"/>
</dbReference>
<organism evidence="3 4">
    <name type="scientific">Candidatus Cellulosilyticum pullistercoris</name>
    <dbReference type="NCBI Taxonomy" id="2838521"/>
    <lineage>
        <taxon>Bacteria</taxon>
        <taxon>Bacillati</taxon>
        <taxon>Bacillota</taxon>
        <taxon>Clostridia</taxon>
        <taxon>Lachnospirales</taxon>
        <taxon>Cellulosilyticaceae</taxon>
        <taxon>Cellulosilyticum</taxon>
    </lineage>
</organism>
<dbReference type="AlphaFoldDB" id="A0A9E2NM42"/>
<dbReference type="Pfam" id="PF07261">
    <property type="entry name" value="DnaB_2"/>
    <property type="match status" value="2"/>
</dbReference>
<dbReference type="PANTHER" id="PTHR37293:SF5">
    <property type="entry name" value="DNA REPLICATION PROTEIN"/>
    <property type="match status" value="1"/>
</dbReference>
<evidence type="ECO:0000313" key="3">
    <source>
        <dbReference type="EMBL" id="MBU3804965.1"/>
    </source>
</evidence>